<dbReference type="Proteomes" id="UP000588806">
    <property type="component" value="Unassembled WGS sequence"/>
</dbReference>
<dbReference type="AlphaFoldDB" id="A0A7Y3X9U7"/>
<organism evidence="1 2">
    <name type="scientific">Vreelandella azerica</name>
    <dbReference type="NCBI Taxonomy" id="2732867"/>
    <lineage>
        <taxon>Bacteria</taxon>
        <taxon>Pseudomonadati</taxon>
        <taxon>Pseudomonadota</taxon>
        <taxon>Gammaproteobacteria</taxon>
        <taxon>Oceanospirillales</taxon>
        <taxon>Halomonadaceae</taxon>
        <taxon>Vreelandella</taxon>
    </lineage>
</organism>
<proteinExistence type="predicted"/>
<sequence>MQPITTLTGFFERSGADILLFHMGRRVTACPRDTLAALESLEAPWPEPWQAQARLGIVFQLGNMPEPAIWFLALPLDEQGYLSPGQRDAFLQRLLETLGRNAQNLGSGKGEEIEHLMQDNPLAFTPSTHFQAMLNAQATQQLVLAASQHLELVEAYFSQQMTIDWQALGLQGIADFTVRMDASQVQQLIDALPDMPAELLHALAYCLEHLILSEGLVSALIERGEQSSQTGDIESLCACIRAVGSTSSVLAAQWYSGLLEDTAASGPDTLAAIAGRGWIHLEDGQRLPLFLERLAEDPRTDFGAVIRDLALIPRLRLPVIMFLKEAPNGSTLQQRLAALAPHAASAQD</sequence>
<accession>A0A7Y3X9U7</accession>
<dbReference type="Pfam" id="PF12069">
    <property type="entry name" value="DUF3549"/>
    <property type="match status" value="1"/>
</dbReference>
<keyword evidence="2" id="KW-1185">Reference proteome</keyword>
<gene>
    <name evidence="1" type="ORF">HLB35_10410</name>
</gene>
<dbReference type="RefSeq" id="WP_171702536.1">
    <property type="nucleotide sequence ID" value="NZ_JABFHI010000004.1"/>
</dbReference>
<reference evidence="1 2" key="2">
    <citation type="submission" date="2020-06" db="EMBL/GenBank/DDBJ databases">
        <title>Halomonas songnenensis sp. nov., a moderately halophilic bacterium isolated from saline and alkaline soils.</title>
        <authorList>
            <person name="Jiang J."/>
            <person name="Pan Y."/>
        </authorList>
    </citation>
    <scope>NUCLEOTIDE SEQUENCE [LARGE SCALE GENOMIC DNA]</scope>
    <source>
        <strain evidence="1 2">TBZ9</strain>
    </source>
</reference>
<comment type="caution">
    <text evidence="1">The sequence shown here is derived from an EMBL/GenBank/DDBJ whole genome shotgun (WGS) entry which is preliminary data.</text>
</comment>
<protein>
    <submittedName>
        <fullName evidence="1">DUF3549 family protein</fullName>
    </submittedName>
</protein>
<evidence type="ECO:0000313" key="1">
    <source>
        <dbReference type="EMBL" id="NOG32067.1"/>
    </source>
</evidence>
<dbReference type="EMBL" id="JABFHI010000004">
    <property type="protein sequence ID" value="NOG32067.1"/>
    <property type="molecule type" value="Genomic_DNA"/>
</dbReference>
<reference evidence="1 2" key="1">
    <citation type="submission" date="2020-05" db="EMBL/GenBank/DDBJ databases">
        <authorList>
            <person name="Ruan W."/>
            <person name="Jeon C.O."/>
            <person name="Chun B.H."/>
        </authorList>
    </citation>
    <scope>NUCLEOTIDE SEQUENCE [LARGE SCALE GENOMIC DNA]</scope>
    <source>
        <strain evidence="1 2">TBZ9</strain>
    </source>
</reference>
<name>A0A7Y3X9U7_9GAMM</name>
<evidence type="ECO:0000313" key="2">
    <source>
        <dbReference type="Proteomes" id="UP000588806"/>
    </source>
</evidence>
<dbReference type="InterPro" id="IPR021936">
    <property type="entry name" value="DUF3549"/>
</dbReference>